<feature type="transmembrane region" description="Helical" evidence="6">
    <location>
        <begin position="40"/>
        <end position="60"/>
    </location>
</feature>
<feature type="transmembrane region" description="Helical" evidence="6">
    <location>
        <begin position="167"/>
        <end position="191"/>
    </location>
</feature>
<feature type="transmembrane region" description="Helical" evidence="6">
    <location>
        <begin position="134"/>
        <end position="152"/>
    </location>
</feature>
<organism evidence="7 8">
    <name type="scientific">Ceratodon purpureus</name>
    <name type="common">Fire moss</name>
    <name type="synonym">Dicranum purpureum</name>
    <dbReference type="NCBI Taxonomy" id="3225"/>
    <lineage>
        <taxon>Eukaryota</taxon>
        <taxon>Viridiplantae</taxon>
        <taxon>Streptophyta</taxon>
        <taxon>Embryophyta</taxon>
        <taxon>Bryophyta</taxon>
        <taxon>Bryophytina</taxon>
        <taxon>Bryopsida</taxon>
        <taxon>Dicranidae</taxon>
        <taxon>Pseudoditrichales</taxon>
        <taxon>Ditrichaceae</taxon>
        <taxon>Ceratodon</taxon>
    </lineage>
</organism>
<comment type="caution">
    <text evidence="7">The sequence shown here is derived from an EMBL/GenBank/DDBJ whole genome shotgun (WGS) entry which is preliminary data.</text>
</comment>
<keyword evidence="8" id="KW-1185">Reference proteome</keyword>
<keyword evidence="2 6" id="KW-0812">Transmembrane</keyword>
<feature type="transmembrane region" description="Helical" evidence="6">
    <location>
        <begin position="212"/>
        <end position="232"/>
    </location>
</feature>
<dbReference type="Proteomes" id="UP000822688">
    <property type="component" value="Chromosome 6"/>
</dbReference>
<evidence type="ECO:0000256" key="5">
    <source>
        <dbReference type="SAM" id="MobiDB-lite"/>
    </source>
</evidence>
<evidence type="ECO:0000256" key="4">
    <source>
        <dbReference type="ARBA" id="ARBA00023136"/>
    </source>
</evidence>
<dbReference type="InterPro" id="IPR005178">
    <property type="entry name" value="Ostalpha/TMEM184C"/>
</dbReference>
<evidence type="ECO:0000313" key="8">
    <source>
        <dbReference type="Proteomes" id="UP000822688"/>
    </source>
</evidence>
<reference evidence="7 8" key="1">
    <citation type="submission" date="2020-06" db="EMBL/GenBank/DDBJ databases">
        <title>WGS assembly of Ceratodon purpureus strain R40.</title>
        <authorList>
            <person name="Carey S.B."/>
            <person name="Jenkins J."/>
            <person name="Shu S."/>
            <person name="Lovell J.T."/>
            <person name="Sreedasyam A."/>
            <person name="Maumus F."/>
            <person name="Tiley G.P."/>
            <person name="Fernandez-Pozo N."/>
            <person name="Barry K."/>
            <person name="Chen C."/>
            <person name="Wang M."/>
            <person name="Lipzen A."/>
            <person name="Daum C."/>
            <person name="Saski C.A."/>
            <person name="Payton A.C."/>
            <person name="Mcbreen J.C."/>
            <person name="Conrad R.E."/>
            <person name="Kollar L.M."/>
            <person name="Olsson S."/>
            <person name="Huttunen S."/>
            <person name="Landis J.B."/>
            <person name="Wickett N.J."/>
            <person name="Johnson M.G."/>
            <person name="Rensing S.A."/>
            <person name="Grimwood J."/>
            <person name="Schmutz J."/>
            <person name="Mcdaniel S.F."/>
        </authorList>
    </citation>
    <scope>NUCLEOTIDE SEQUENCE [LARGE SCALE GENOMIC DNA]</scope>
    <source>
        <strain evidence="7 8">R40</strain>
    </source>
</reference>
<sequence>MAGDGEEAIAGGCTVAASVIATWHIYKHLCNYTEPMYQRYTVRIIFMIHVYGLMSFLSLVRPGEAIYFNCICGIYEAWVIYNFLSLCIAFIGGPGAVATNLQGRYLKPSWHLMTCCCDAIPLDGVFIRRCKRGVLQFVILKPLLVGATLLLYESGMYEDGSFSITSGYLYITIVYTFSYTLALAALVLFYVACKDMLQPFQPLPKFLIIKSIVFLTYWQGVLIALLANGGVIKTAQGALDAQNITICVEMLFAAIGHLHAFPYKVYTDANINGRAGSLWHSILHALNFSDLVYDTMHQFAPTYHEYVLYSDGSQEAPQRYRVRTFVPTEQVEQGHELKVVRNSMSTPCQPALKYIEPGGAAAATTSNEVPRTTPAPADISAAASDVRTAPLPTFGQIVTSFADNRASQSHAKPPLGASASKKSFFDNDFNPRASLPGPDARRAALLQHDFPAAPYRQWGKSFEGAPRRSDARRESSSEDEVITELTKLTDRRASEHGPLMDTIDLRGENEEYSEGFIQR</sequence>
<dbReference type="Pfam" id="PF03619">
    <property type="entry name" value="Solute_trans_a"/>
    <property type="match status" value="1"/>
</dbReference>
<comment type="subcellular location">
    <subcellularLocation>
        <location evidence="1">Membrane</location>
        <topology evidence="1">Multi-pass membrane protein</topology>
    </subcellularLocation>
</comment>
<dbReference type="AlphaFoldDB" id="A0A8T0HK95"/>
<dbReference type="GO" id="GO:0016020">
    <property type="term" value="C:membrane"/>
    <property type="evidence" value="ECO:0007669"/>
    <property type="project" value="UniProtKB-SubCell"/>
</dbReference>
<evidence type="ECO:0000313" key="7">
    <source>
        <dbReference type="EMBL" id="KAG0571222.1"/>
    </source>
</evidence>
<evidence type="ECO:0000256" key="2">
    <source>
        <dbReference type="ARBA" id="ARBA00022692"/>
    </source>
</evidence>
<feature type="transmembrane region" description="Helical" evidence="6">
    <location>
        <begin position="80"/>
        <end position="101"/>
    </location>
</feature>
<feature type="region of interest" description="Disordered" evidence="5">
    <location>
        <begin position="457"/>
        <end position="519"/>
    </location>
</feature>
<evidence type="ECO:0000256" key="3">
    <source>
        <dbReference type="ARBA" id="ARBA00022989"/>
    </source>
</evidence>
<evidence type="ECO:0000256" key="6">
    <source>
        <dbReference type="SAM" id="Phobius"/>
    </source>
</evidence>
<proteinExistence type="predicted"/>
<dbReference type="EMBL" id="CM026427">
    <property type="protein sequence ID" value="KAG0571222.1"/>
    <property type="molecule type" value="Genomic_DNA"/>
</dbReference>
<keyword evidence="3 6" id="KW-1133">Transmembrane helix</keyword>
<evidence type="ECO:0000256" key="1">
    <source>
        <dbReference type="ARBA" id="ARBA00004141"/>
    </source>
</evidence>
<name>A0A8T0HK95_CERPU</name>
<dbReference type="SMART" id="SM01417">
    <property type="entry name" value="Solute_trans_a"/>
    <property type="match status" value="1"/>
</dbReference>
<dbReference type="OrthoDB" id="5348404at2759"/>
<keyword evidence="4 6" id="KW-0472">Membrane</keyword>
<protein>
    <submittedName>
        <fullName evidence="7">Uncharacterized protein</fullName>
    </submittedName>
</protein>
<accession>A0A8T0HK95</accession>
<dbReference type="PANTHER" id="PTHR23423">
    <property type="entry name" value="ORGANIC SOLUTE TRANSPORTER-RELATED"/>
    <property type="match status" value="1"/>
</dbReference>
<feature type="compositionally biased region" description="Basic and acidic residues" evidence="5">
    <location>
        <begin position="465"/>
        <end position="476"/>
    </location>
</feature>
<gene>
    <name evidence="7" type="ORF">KC19_6G220800</name>
</gene>